<proteinExistence type="predicted"/>
<accession>A0ABW8DZP2</accession>
<evidence type="ECO:0000313" key="2">
    <source>
        <dbReference type="Proteomes" id="UP001617213"/>
    </source>
</evidence>
<gene>
    <name evidence="1" type="ORF">ACIOWJ_13470</name>
</gene>
<comment type="caution">
    <text evidence="1">The sequence shown here is derived from an EMBL/GenBank/DDBJ whole genome shotgun (WGS) entry which is preliminary data.</text>
</comment>
<name>A0ABW8DZP2_9PSED</name>
<evidence type="ECO:0000313" key="1">
    <source>
        <dbReference type="EMBL" id="MFJ2679083.1"/>
    </source>
</evidence>
<keyword evidence="2" id="KW-1185">Reference proteome</keyword>
<dbReference type="Gene3D" id="2.40.128.130">
    <property type="entry name" value="Autotransporter beta-domain"/>
    <property type="match status" value="1"/>
</dbReference>
<dbReference type="InterPro" id="IPR036709">
    <property type="entry name" value="Autotransporte_beta_dom_sf"/>
</dbReference>
<protein>
    <recommendedName>
        <fullName evidence="3">Autotransporter domain-containing protein</fullName>
    </recommendedName>
</protein>
<sequence>MKIWRGNFANLDLGLDFNLGRSWQMGVSYKTALGSDERNDTFRIGVDGKF</sequence>
<reference evidence="1 2" key="1">
    <citation type="submission" date="2024-10" db="EMBL/GenBank/DDBJ databases">
        <title>The Natural Products Discovery Center: Release of the First 8490 Sequenced Strains for Exploring Actinobacteria Biosynthetic Diversity.</title>
        <authorList>
            <person name="Kalkreuter E."/>
            <person name="Kautsar S.A."/>
            <person name="Yang D."/>
            <person name="Bader C.D."/>
            <person name="Teijaro C.N."/>
            <person name="Fluegel L."/>
            <person name="Davis C.M."/>
            <person name="Simpson J.R."/>
            <person name="Lauterbach L."/>
            <person name="Steele A.D."/>
            <person name="Gui C."/>
            <person name="Meng S."/>
            <person name="Li G."/>
            <person name="Viehrig K."/>
            <person name="Ye F."/>
            <person name="Su P."/>
            <person name="Kiefer A.F."/>
            <person name="Nichols A."/>
            <person name="Cepeda A.J."/>
            <person name="Yan W."/>
            <person name="Fan B."/>
            <person name="Jiang Y."/>
            <person name="Adhikari A."/>
            <person name="Zheng C.-J."/>
            <person name="Schuster L."/>
            <person name="Cowan T.M."/>
            <person name="Smanski M.J."/>
            <person name="Chevrette M.G."/>
            <person name="De Carvalho L.P.S."/>
            <person name="Shen B."/>
        </authorList>
    </citation>
    <scope>NUCLEOTIDE SEQUENCE [LARGE SCALE GENOMIC DNA]</scope>
    <source>
        <strain evidence="1 2">NPDC087581</strain>
    </source>
</reference>
<evidence type="ECO:0008006" key="3">
    <source>
        <dbReference type="Google" id="ProtNLM"/>
    </source>
</evidence>
<organism evidence="1 2">
    <name type="scientific">Pseudomonas sivasensis</name>
    <dbReference type="NCBI Taxonomy" id="1880678"/>
    <lineage>
        <taxon>Bacteria</taxon>
        <taxon>Pseudomonadati</taxon>
        <taxon>Pseudomonadota</taxon>
        <taxon>Gammaproteobacteria</taxon>
        <taxon>Pseudomonadales</taxon>
        <taxon>Pseudomonadaceae</taxon>
        <taxon>Pseudomonas</taxon>
    </lineage>
</organism>
<dbReference type="RefSeq" id="WP_155989950.1">
    <property type="nucleotide sequence ID" value="NZ_CP058533.1"/>
</dbReference>
<dbReference type="SUPFAM" id="SSF103515">
    <property type="entry name" value="Autotransporter"/>
    <property type="match status" value="1"/>
</dbReference>
<dbReference type="GeneID" id="300937468"/>
<dbReference type="EMBL" id="JBIUWZ010000016">
    <property type="protein sequence ID" value="MFJ2679083.1"/>
    <property type="molecule type" value="Genomic_DNA"/>
</dbReference>
<dbReference type="Proteomes" id="UP001617213">
    <property type="component" value="Unassembled WGS sequence"/>
</dbReference>